<dbReference type="AlphaFoldDB" id="A0A915CMG9"/>
<evidence type="ECO:0000313" key="2">
    <source>
        <dbReference type="WBParaSite" id="jg10198"/>
    </source>
</evidence>
<evidence type="ECO:0000313" key="1">
    <source>
        <dbReference type="Proteomes" id="UP000887574"/>
    </source>
</evidence>
<protein>
    <submittedName>
        <fullName evidence="2">Uncharacterized protein</fullName>
    </submittedName>
</protein>
<keyword evidence="1" id="KW-1185">Reference proteome</keyword>
<dbReference type="WBParaSite" id="jg10198">
    <property type="protein sequence ID" value="jg10198"/>
    <property type="gene ID" value="jg10198"/>
</dbReference>
<sequence length="264" mass="29474">MPNTLFCGAIQDDGLLELLDDAVHCGEPTTTEAISVKQYAIERVALEINFAKEYLVHDKDNKDRISSTVPVASGSQEKLTLAWHFEQLAFCLQGMRDKKDVPEDKVSAAGKSCRFHCYSVLRRNQIGFEEGAGKYDERILTTDVVKGAFKDNYGLVVKLGKKYEQQGGTEKIAFIDASIAPKNSDYVKLAKSALVYFFDHVVSIDEAIWQVVPSNPNDQVTAENEYKCRAKGCQLKKTFQDVQSIEGHMIHSHGLSPMQGNYDI</sequence>
<accession>A0A915CMG9</accession>
<reference evidence="2" key="1">
    <citation type="submission" date="2022-11" db="UniProtKB">
        <authorList>
            <consortium name="WormBaseParasite"/>
        </authorList>
    </citation>
    <scope>IDENTIFICATION</scope>
</reference>
<dbReference type="Proteomes" id="UP000887574">
    <property type="component" value="Unplaced"/>
</dbReference>
<name>A0A915CMG9_9BILA</name>
<organism evidence="1 2">
    <name type="scientific">Ditylenchus dipsaci</name>
    <dbReference type="NCBI Taxonomy" id="166011"/>
    <lineage>
        <taxon>Eukaryota</taxon>
        <taxon>Metazoa</taxon>
        <taxon>Ecdysozoa</taxon>
        <taxon>Nematoda</taxon>
        <taxon>Chromadorea</taxon>
        <taxon>Rhabditida</taxon>
        <taxon>Tylenchina</taxon>
        <taxon>Tylenchomorpha</taxon>
        <taxon>Sphaerularioidea</taxon>
        <taxon>Anguinidae</taxon>
        <taxon>Anguininae</taxon>
        <taxon>Ditylenchus</taxon>
    </lineage>
</organism>
<proteinExistence type="predicted"/>